<dbReference type="InterPro" id="IPR048958">
    <property type="entry name" value="Polysacc_lyase_14"/>
</dbReference>
<feature type="compositionally biased region" description="Polar residues" evidence="1">
    <location>
        <begin position="78"/>
        <end position="93"/>
    </location>
</feature>
<evidence type="ECO:0000256" key="1">
    <source>
        <dbReference type="SAM" id="MobiDB-lite"/>
    </source>
</evidence>
<evidence type="ECO:0000313" key="4">
    <source>
        <dbReference type="Proteomes" id="UP000297245"/>
    </source>
</evidence>
<dbReference type="Gene3D" id="2.60.120.200">
    <property type="match status" value="1"/>
</dbReference>
<name>A0A4S8LRS3_DENBC</name>
<proteinExistence type="predicted"/>
<feature type="domain" description="Polysaccharide lyase 14" evidence="2">
    <location>
        <begin position="140"/>
        <end position="270"/>
    </location>
</feature>
<dbReference type="OrthoDB" id="10069995at2759"/>
<protein>
    <recommendedName>
        <fullName evidence="2">Polysaccharide lyase 14 domain-containing protein</fullName>
    </recommendedName>
</protein>
<evidence type="ECO:0000259" key="2">
    <source>
        <dbReference type="Pfam" id="PF21294"/>
    </source>
</evidence>
<evidence type="ECO:0000313" key="3">
    <source>
        <dbReference type="EMBL" id="THU92114.1"/>
    </source>
</evidence>
<dbReference type="AlphaFoldDB" id="A0A4S8LRS3"/>
<keyword evidence="4" id="KW-1185">Reference proteome</keyword>
<dbReference type="Pfam" id="PF21294">
    <property type="entry name" value="Polysacc_lyase_14"/>
    <property type="match status" value="1"/>
</dbReference>
<dbReference type="PANTHER" id="PTHR40124">
    <property type="match status" value="1"/>
</dbReference>
<gene>
    <name evidence="3" type="ORF">K435DRAFT_216899</name>
</gene>
<dbReference type="Proteomes" id="UP000297245">
    <property type="component" value="Unassembled WGS sequence"/>
</dbReference>
<dbReference type="PANTHER" id="PTHR40124:SF1">
    <property type="entry name" value="DISAGGREGATASE RELATED REPEAT PROTEIN"/>
    <property type="match status" value="1"/>
</dbReference>
<accession>A0A4S8LRS3</accession>
<sequence length="270" mass="28919">MDDSEIVTDTEILTQTQTETVVVPPVATLSSSTTSATKTVSTSNPTYWSMPAQVTRLESDFGITAFPGPKKNIQVVNSTNGTNAKSSSAPNIFSTTTPTTSSSSLAQVSFSSQSPAPVVANLTHSSQVPVPSYSQQSESKPQSVLQLFYPKGSINPSGTNKGGSQFYATPLNLSNATSVSLTYSVYFPEDFEFVLGGKLPGLYGGQTGCSGGKLLEDCFSTRMMWRKEGEGEMYLYAPENNQTPELCEDPQSDCNVEYGFSLGRGSFNYK</sequence>
<feature type="region of interest" description="Disordered" evidence="1">
    <location>
        <begin position="78"/>
        <end position="98"/>
    </location>
</feature>
<organism evidence="3 4">
    <name type="scientific">Dendrothele bispora (strain CBS 962.96)</name>
    <dbReference type="NCBI Taxonomy" id="1314807"/>
    <lineage>
        <taxon>Eukaryota</taxon>
        <taxon>Fungi</taxon>
        <taxon>Dikarya</taxon>
        <taxon>Basidiomycota</taxon>
        <taxon>Agaricomycotina</taxon>
        <taxon>Agaricomycetes</taxon>
        <taxon>Agaricomycetidae</taxon>
        <taxon>Agaricales</taxon>
        <taxon>Agaricales incertae sedis</taxon>
        <taxon>Dendrothele</taxon>
    </lineage>
</organism>
<dbReference type="EMBL" id="ML179287">
    <property type="protein sequence ID" value="THU92114.1"/>
    <property type="molecule type" value="Genomic_DNA"/>
</dbReference>
<reference evidence="3 4" key="1">
    <citation type="journal article" date="2019" name="Nat. Ecol. Evol.">
        <title>Megaphylogeny resolves global patterns of mushroom evolution.</title>
        <authorList>
            <person name="Varga T."/>
            <person name="Krizsan K."/>
            <person name="Foldi C."/>
            <person name="Dima B."/>
            <person name="Sanchez-Garcia M."/>
            <person name="Sanchez-Ramirez S."/>
            <person name="Szollosi G.J."/>
            <person name="Szarkandi J.G."/>
            <person name="Papp V."/>
            <person name="Albert L."/>
            <person name="Andreopoulos W."/>
            <person name="Angelini C."/>
            <person name="Antonin V."/>
            <person name="Barry K.W."/>
            <person name="Bougher N.L."/>
            <person name="Buchanan P."/>
            <person name="Buyck B."/>
            <person name="Bense V."/>
            <person name="Catcheside P."/>
            <person name="Chovatia M."/>
            <person name="Cooper J."/>
            <person name="Damon W."/>
            <person name="Desjardin D."/>
            <person name="Finy P."/>
            <person name="Geml J."/>
            <person name="Haridas S."/>
            <person name="Hughes K."/>
            <person name="Justo A."/>
            <person name="Karasinski D."/>
            <person name="Kautmanova I."/>
            <person name="Kiss B."/>
            <person name="Kocsube S."/>
            <person name="Kotiranta H."/>
            <person name="LaButti K.M."/>
            <person name="Lechner B.E."/>
            <person name="Liimatainen K."/>
            <person name="Lipzen A."/>
            <person name="Lukacs Z."/>
            <person name="Mihaltcheva S."/>
            <person name="Morgado L.N."/>
            <person name="Niskanen T."/>
            <person name="Noordeloos M.E."/>
            <person name="Ohm R.A."/>
            <person name="Ortiz-Santana B."/>
            <person name="Ovrebo C."/>
            <person name="Racz N."/>
            <person name="Riley R."/>
            <person name="Savchenko A."/>
            <person name="Shiryaev A."/>
            <person name="Soop K."/>
            <person name="Spirin V."/>
            <person name="Szebenyi C."/>
            <person name="Tomsovsky M."/>
            <person name="Tulloss R.E."/>
            <person name="Uehling J."/>
            <person name="Grigoriev I.V."/>
            <person name="Vagvolgyi C."/>
            <person name="Papp T."/>
            <person name="Martin F.M."/>
            <person name="Miettinen O."/>
            <person name="Hibbett D.S."/>
            <person name="Nagy L.G."/>
        </authorList>
    </citation>
    <scope>NUCLEOTIDE SEQUENCE [LARGE SCALE GENOMIC DNA]</scope>
    <source>
        <strain evidence="3 4">CBS 962.96</strain>
    </source>
</reference>